<reference evidence="1 2" key="1">
    <citation type="submission" date="2022-04" db="EMBL/GenBank/DDBJ databases">
        <title>Positive selection, recombination, and allopatry shape intraspecific diversity of widespread and dominant cyanobacteria.</title>
        <authorList>
            <person name="Wei J."/>
            <person name="Shu W."/>
            <person name="Hu C."/>
        </authorList>
    </citation>
    <scope>NUCLEOTIDE SEQUENCE [LARGE SCALE GENOMIC DNA]</scope>
    <source>
        <strain evidence="1 2">GB2-A5</strain>
    </source>
</reference>
<sequence length="71" mass="8719">MIKPNFEAMSRKELLGYIREHRDDDEAFRIYIDRVTVESTTEWYPAPQSIDDLKHFPELLEKHRRERKENQ</sequence>
<evidence type="ECO:0000313" key="2">
    <source>
        <dbReference type="Proteomes" id="UP001442494"/>
    </source>
</evidence>
<dbReference type="Pfam" id="PF21826">
    <property type="entry name" value="DUF6887"/>
    <property type="match status" value="1"/>
</dbReference>
<name>A0ABV0JV71_9CYAN</name>
<organism evidence="1 2">
    <name type="scientific">Funiculus sociatus GB2-A5</name>
    <dbReference type="NCBI Taxonomy" id="2933946"/>
    <lineage>
        <taxon>Bacteria</taxon>
        <taxon>Bacillati</taxon>
        <taxon>Cyanobacteriota</taxon>
        <taxon>Cyanophyceae</taxon>
        <taxon>Coleofasciculales</taxon>
        <taxon>Coleofasciculaceae</taxon>
        <taxon>Funiculus</taxon>
    </lineage>
</organism>
<proteinExistence type="predicted"/>
<dbReference type="InterPro" id="IPR054053">
    <property type="entry name" value="DUF6887"/>
</dbReference>
<evidence type="ECO:0000313" key="1">
    <source>
        <dbReference type="EMBL" id="MEP0867359.1"/>
    </source>
</evidence>
<dbReference type="EMBL" id="JAMPKK010000067">
    <property type="protein sequence ID" value="MEP0867359.1"/>
    <property type="molecule type" value="Genomic_DNA"/>
</dbReference>
<protein>
    <submittedName>
        <fullName evidence="1">Uncharacterized protein</fullName>
    </submittedName>
</protein>
<accession>A0ABV0JV71</accession>
<keyword evidence="2" id="KW-1185">Reference proteome</keyword>
<comment type="caution">
    <text evidence="1">The sequence shown here is derived from an EMBL/GenBank/DDBJ whole genome shotgun (WGS) entry which is preliminary data.</text>
</comment>
<gene>
    <name evidence="1" type="ORF">NDI37_23190</name>
</gene>
<dbReference type="RefSeq" id="WP_190423168.1">
    <property type="nucleotide sequence ID" value="NZ_JAMPKK010000067.1"/>
</dbReference>
<dbReference type="Proteomes" id="UP001442494">
    <property type="component" value="Unassembled WGS sequence"/>
</dbReference>